<dbReference type="AlphaFoldDB" id="H0UL70"/>
<evidence type="ECO:0000313" key="1">
    <source>
        <dbReference type="EMBL" id="EHM13429.1"/>
    </source>
</evidence>
<proteinExistence type="predicted"/>
<dbReference type="PANTHER" id="PTHR35866">
    <property type="entry name" value="PUTATIVE-RELATED"/>
    <property type="match status" value="1"/>
</dbReference>
<dbReference type="Proteomes" id="UP000003806">
    <property type="component" value="Chromosome"/>
</dbReference>
<evidence type="ECO:0000313" key="2">
    <source>
        <dbReference type="Proteomes" id="UP000003806"/>
    </source>
</evidence>
<dbReference type="PANTHER" id="PTHR35866:SF1">
    <property type="entry name" value="YKGJ FAMILY CYSTEINE CLUSTER PROTEIN"/>
    <property type="match status" value="1"/>
</dbReference>
<protein>
    <submittedName>
        <fullName evidence="1">Putative Fe-S oxidoreductase</fullName>
    </submittedName>
</protein>
<gene>
    <name evidence="1" type="ORF">JonanDRAFT_1061</name>
</gene>
<name>H0UL70_9BACT</name>
<accession>H0UL70</accession>
<keyword evidence="2" id="KW-1185">Reference proteome</keyword>
<dbReference type="STRING" id="885272.JonanDRAFT_1061"/>
<dbReference type="eggNOG" id="COG0727">
    <property type="taxonomic scope" value="Bacteria"/>
</dbReference>
<reference evidence="1 2" key="1">
    <citation type="submission" date="2011-11" db="EMBL/GenBank/DDBJ databases">
        <title>The Noncontiguous Finished genome of Jonquetella anthropi DSM 22815.</title>
        <authorList>
            <consortium name="US DOE Joint Genome Institute (JGI-PGF)"/>
            <person name="Lucas S."/>
            <person name="Copeland A."/>
            <person name="Lapidus A."/>
            <person name="Glavina del Rio T."/>
            <person name="Dalin E."/>
            <person name="Tice H."/>
            <person name="Bruce D."/>
            <person name="Goodwin L."/>
            <person name="Pitluck S."/>
            <person name="Peters L."/>
            <person name="Mikhailova N."/>
            <person name="Held B."/>
            <person name="Kyrpides N."/>
            <person name="Mavromatis K."/>
            <person name="Ivanova N."/>
            <person name="Markowitz V."/>
            <person name="Cheng J.-F."/>
            <person name="Hugenholtz P."/>
            <person name="Woyke T."/>
            <person name="Wu D."/>
            <person name="Gronow S."/>
            <person name="Wellnitz S."/>
            <person name="Brambilla E."/>
            <person name="Klenk H.-P."/>
            <person name="Eisen J.A."/>
        </authorList>
    </citation>
    <scope>NUCLEOTIDE SEQUENCE [LARGE SCALE GENOMIC DNA]</scope>
    <source>
        <strain evidence="1 2">DSM 22815</strain>
    </source>
</reference>
<dbReference type="EMBL" id="CM001376">
    <property type="protein sequence ID" value="EHM13429.1"/>
    <property type="molecule type" value="Genomic_DNA"/>
</dbReference>
<dbReference type="HOGENOM" id="CLU_3440666_0_0_0"/>
<dbReference type="Pfam" id="PF03692">
    <property type="entry name" value="CxxCxxCC"/>
    <property type="match status" value="1"/>
</dbReference>
<sequence>MCPSWYDGLRFDCVGCGRCCRREGAAFLLPETVKQMARALNLTEEAFARTYMTSRWRYPSLASDRSGRCVLLTPSDRCALYELRPVHCRTWPFWPQVLESSQAWQEAAKRCPGMNDGPLIGRQTIMALLDESVRFFMALSEWNLLKKQKGGLLWKP</sequence>
<dbReference type="InterPro" id="IPR005358">
    <property type="entry name" value="Puta_zinc/iron-chelating_dom"/>
</dbReference>
<organism evidence="1 2">
    <name type="scientific">Jonquetella anthropi DSM 22815</name>
    <dbReference type="NCBI Taxonomy" id="885272"/>
    <lineage>
        <taxon>Bacteria</taxon>
        <taxon>Thermotogati</taxon>
        <taxon>Synergistota</taxon>
        <taxon>Synergistia</taxon>
        <taxon>Synergistales</taxon>
        <taxon>Dethiosulfovibrionaceae</taxon>
        <taxon>Jonquetella</taxon>
    </lineage>
</organism>